<name>A0A9E7JFQ8_9LILI</name>
<comment type="similarity">
    <text evidence="1">Belongs to the LOR family.</text>
</comment>
<dbReference type="PANTHER" id="PTHR31087:SF58">
    <property type="entry name" value="OS07G0230700 PROTEIN"/>
    <property type="match status" value="1"/>
</dbReference>
<reference evidence="2" key="1">
    <citation type="submission" date="2022-05" db="EMBL/GenBank/DDBJ databases">
        <title>The Musa troglodytarum L. genome provides insights into the mechanism of non-climacteric behaviour and enrichment of carotenoids.</title>
        <authorList>
            <person name="Wang J."/>
        </authorList>
    </citation>
    <scope>NUCLEOTIDE SEQUENCE</scope>
    <source>
        <tissue evidence="2">Leaf</tissue>
    </source>
</reference>
<dbReference type="PANTHER" id="PTHR31087">
    <property type="match status" value="1"/>
</dbReference>
<gene>
    <name evidence="2" type="ORF">MUK42_05149</name>
</gene>
<dbReference type="OrthoDB" id="97518at2759"/>
<evidence type="ECO:0000256" key="1">
    <source>
        <dbReference type="ARBA" id="ARBA00005437"/>
    </source>
</evidence>
<organism evidence="2 3">
    <name type="scientific">Musa troglodytarum</name>
    <name type="common">fe'i banana</name>
    <dbReference type="NCBI Taxonomy" id="320322"/>
    <lineage>
        <taxon>Eukaryota</taxon>
        <taxon>Viridiplantae</taxon>
        <taxon>Streptophyta</taxon>
        <taxon>Embryophyta</taxon>
        <taxon>Tracheophyta</taxon>
        <taxon>Spermatophyta</taxon>
        <taxon>Magnoliopsida</taxon>
        <taxon>Liliopsida</taxon>
        <taxon>Zingiberales</taxon>
        <taxon>Musaceae</taxon>
        <taxon>Musa</taxon>
    </lineage>
</organism>
<dbReference type="InterPro" id="IPR025659">
    <property type="entry name" value="Tubby-like_C"/>
</dbReference>
<protein>
    <recommendedName>
        <fullName evidence="4">Protein LURP-one-related 15</fullName>
    </recommendedName>
</protein>
<dbReference type="InterPro" id="IPR007612">
    <property type="entry name" value="LOR"/>
</dbReference>
<keyword evidence="3" id="KW-1185">Reference proteome</keyword>
<dbReference type="Proteomes" id="UP001055439">
    <property type="component" value="Chromosome 10"/>
</dbReference>
<dbReference type="Pfam" id="PF04525">
    <property type="entry name" value="LOR"/>
    <property type="match status" value="2"/>
</dbReference>
<accession>A0A9E7JFQ8</accession>
<dbReference type="AlphaFoldDB" id="A0A9E7JFQ8"/>
<dbReference type="InterPro" id="IPR038595">
    <property type="entry name" value="LOR_sf"/>
</dbReference>
<evidence type="ECO:0008006" key="4">
    <source>
        <dbReference type="Google" id="ProtNLM"/>
    </source>
</evidence>
<evidence type="ECO:0000313" key="3">
    <source>
        <dbReference type="Proteomes" id="UP001055439"/>
    </source>
</evidence>
<dbReference type="SUPFAM" id="SSF54518">
    <property type="entry name" value="Tubby C-terminal domain-like"/>
    <property type="match status" value="2"/>
</dbReference>
<dbReference type="EMBL" id="CP097503">
    <property type="protein sequence ID" value="URD79483.1"/>
    <property type="molecule type" value="Genomic_DNA"/>
</dbReference>
<dbReference type="Gene3D" id="2.40.160.200">
    <property type="entry name" value="LURP1-related"/>
    <property type="match status" value="2"/>
</dbReference>
<proteinExistence type="inferred from homology"/>
<sequence>MSSPSSQFAAASGAIVDPRFCVSYPIDLTFFNDAAWLNCDRLAVTDTDGNVVFKVEADKCSLRSRQVVVDASGKPVISMQQKLRSVHERWQVFKGDSSDAKHLLFSVRRSSALQFKTELDVFLAANTEEEACDFKTKGSYRKRSCAMSKEYKFANSSVSKDAFGVAINPNTDYCFIAALLIIQHELHKEGSETAGAIGESSGAIVAGIFEGLAAALDMGSPSSQFAAASGAIVGPGFCVPHPMDLTFFIDAACLNCDHLAVTDVNGNVVFKVEARKWSLRSRQVVVDASGKPVISMQQKLRSVHDRWLVFEGNSSDPKYLLFSVKRSSALQLKTELDVFLAANAEEEVCDFKMKGSFRKRSCTVYKGDSSTVVAQMSKEHKLVNALVSKDAFGVAVNPNADYAFITALAIIRHEFFKEDTVISDEISDEVSDLISEGISAISAALGGS</sequence>
<evidence type="ECO:0000313" key="2">
    <source>
        <dbReference type="EMBL" id="URD79483.1"/>
    </source>
</evidence>